<comment type="similarity">
    <text evidence="3">Belongs to the SMC family. SMC5 subfamily.</text>
</comment>
<evidence type="ECO:0000313" key="12">
    <source>
        <dbReference type="EMBL" id="GAA0140831.1"/>
    </source>
</evidence>
<dbReference type="EMBL" id="BAABME010000222">
    <property type="protein sequence ID" value="GAA0140831.1"/>
    <property type="molecule type" value="Genomic_DNA"/>
</dbReference>
<evidence type="ECO:0000256" key="9">
    <source>
        <dbReference type="ARBA" id="ARBA00023242"/>
    </source>
</evidence>
<keyword evidence="6" id="KW-0547">Nucleotide-binding</keyword>
<keyword evidence="8 10" id="KW-0175">Coiled coil</keyword>
<evidence type="ECO:0000313" key="13">
    <source>
        <dbReference type="Proteomes" id="UP001454036"/>
    </source>
</evidence>
<sequence>MSEPRPKRPKITRGDDDYLPGNIIEIELYNFMTFNNVKCKPGPRLNLVIGPNGSGKSSIVCAIALGLGGEPQLLGRANSLGAFVKRGQEYGCIKITLRGQTVQERISITRKIDVHNKSEWIFNGRTVPKKDIVETIKKFNIQVNNLTQFLPQDRVCEFAKLTPVDLLEETEKAVGDPQLPVQHQALITKSNELKTLKRALENNKRSLDELKVLNADIERDVERIRQREELLEKVANMKKKLPWLQYDMKKAEYMEMQKQEQEALVRLKETEKTLIAFEEPIKKQRLDRTVQDRKSQEISNKLAKMAEKRAQLLEQTSRLAIQVKGKYDEMTDLRRQEDSRQQRISRLKEELLSAEAELANLPPYEPPKEKLEALFAQIFEADYKAKEKTGQVKEKERLLHQHKEMLYLSSKRLKEMDDANNKRLRVLARSGADKIFDAYQWVQEHRQEFRKEVYGPVLLEVNVPHRQHANFLEGHVPYYIWKAFITQDARDRDYLVSSLKHFDVPIINHVPDGHHREPFKLTEEMGRLGISSRLDQVFDAPTAIKEVLISQFGLEYSYIGSKLTDEKANEVQRLGIMDFWTPQNHYRWTKSRYGGHISASVEAVDTARLLSGGPDAGEIEEAKAKVTELEDTISHLHRDLKELRGQVGYLTDEASKLHKQREEINNRSVIEKRKRRDMERQIEQRKIKLEAMEKEEDIDAAIANLVDQAEVLKKKQFDSAIKIKNLLLEAVGHRRSFAECFMASLEIEAKIKDMEENLKHQKKAVEQAKKHYDWCKRESEDRKQRLVIAKERAESIAKLTPILEQAFLEMPTTVEELEASIEDTISEASSILCLNSSVLQEYENRQRKIDELMTNQEEEERELNKLSDDINTLKECWLPTLRNLVAQINKTFSRNFKEMAVAGEVLLDECGMDFDRYGIVIKVKFRQAGQLQVLSAHHQSGGERSVSTILYLVSLQDLTHCPFRVVDEINQGMDPLNERKMFQQLVRAASQPNTPQCFLLTPKLLPSLEYSEACSILSLMNGPWIEKPSQVWSSGENWRSVMSQMGESHC</sequence>
<dbReference type="GO" id="GO:0005524">
    <property type="term" value="F:ATP binding"/>
    <property type="evidence" value="ECO:0007669"/>
    <property type="project" value="UniProtKB-KW"/>
</dbReference>
<feature type="coiled-coil region" evidence="10">
    <location>
        <begin position="190"/>
        <end position="357"/>
    </location>
</feature>
<evidence type="ECO:0000256" key="2">
    <source>
        <dbReference type="ARBA" id="ARBA00004286"/>
    </source>
</evidence>
<dbReference type="SUPFAM" id="SSF52540">
    <property type="entry name" value="P-loop containing nucleoside triphosphate hydrolases"/>
    <property type="match status" value="2"/>
</dbReference>
<keyword evidence="7" id="KW-0067">ATP-binding</keyword>
<dbReference type="PANTHER" id="PTHR45916:SF1">
    <property type="entry name" value="STRUCTURAL MAINTENANCE OF CHROMOSOMES PROTEIN 5"/>
    <property type="match status" value="1"/>
</dbReference>
<name>A0AAV3NPS3_LITER</name>
<dbReference type="InterPro" id="IPR003395">
    <property type="entry name" value="RecF/RecN/SMC_N"/>
</dbReference>
<accession>A0AAV3NPS3</accession>
<keyword evidence="13" id="KW-1185">Reference proteome</keyword>
<evidence type="ECO:0000256" key="7">
    <source>
        <dbReference type="ARBA" id="ARBA00022840"/>
    </source>
</evidence>
<evidence type="ECO:0000259" key="11">
    <source>
        <dbReference type="Pfam" id="PF02463"/>
    </source>
</evidence>
<dbReference type="GO" id="GO:0003697">
    <property type="term" value="F:single-stranded DNA binding"/>
    <property type="evidence" value="ECO:0007669"/>
    <property type="project" value="TreeGrafter"/>
</dbReference>
<proteinExistence type="inferred from homology"/>
<organism evidence="12 13">
    <name type="scientific">Lithospermum erythrorhizon</name>
    <name type="common">Purple gromwell</name>
    <name type="synonym">Lithospermum officinale var. erythrorhizon</name>
    <dbReference type="NCBI Taxonomy" id="34254"/>
    <lineage>
        <taxon>Eukaryota</taxon>
        <taxon>Viridiplantae</taxon>
        <taxon>Streptophyta</taxon>
        <taxon>Embryophyta</taxon>
        <taxon>Tracheophyta</taxon>
        <taxon>Spermatophyta</taxon>
        <taxon>Magnoliopsida</taxon>
        <taxon>eudicotyledons</taxon>
        <taxon>Gunneridae</taxon>
        <taxon>Pentapetalae</taxon>
        <taxon>asterids</taxon>
        <taxon>lamiids</taxon>
        <taxon>Boraginales</taxon>
        <taxon>Boraginaceae</taxon>
        <taxon>Boraginoideae</taxon>
        <taxon>Lithospermeae</taxon>
        <taxon>Lithospermum</taxon>
    </lineage>
</organism>
<evidence type="ECO:0000256" key="5">
    <source>
        <dbReference type="ARBA" id="ARBA00022454"/>
    </source>
</evidence>
<dbReference type="InterPro" id="IPR027417">
    <property type="entry name" value="P-loop_NTPase"/>
</dbReference>
<feature type="coiled-coil region" evidence="10">
    <location>
        <begin position="619"/>
        <end position="646"/>
    </location>
</feature>
<dbReference type="GO" id="GO:0051276">
    <property type="term" value="P:chromosome organization"/>
    <property type="evidence" value="ECO:0007669"/>
    <property type="project" value="UniProtKB-ARBA"/>
</dbReference>
<evidence type="ECO:0000256" key="10">
    <source>
        <dbReference type="SAM" id="Coils"/>
    </source>
</evidence>
<gene>
    <name evidence="12" type="ORF">LIER_02109</name>
</gene>
<dbReference type="Pfam" id="PF02463">
    <property type="entry name" value="SMC_N"/>
    <property type="match status" value="1"/>
</dbReference>
<feature type="domain" description="RecF/RecN/SMC N-terminal" evidence="11">
    <location>
        <begin position="23"/>
        <end position="988"/>
    </location>
</feature>
<comment type="subcellular location">
    <subcellularLocation>
        <location evidence="2">Chromosome</location>
    </subcellularLocation>
    <subcellularLocation>
        <location evidence="1">Nucleus</location>
    </subcellularLocation>
</comment>
<feature type="coiled-coil region" evidence="10">
    <location>
        <begin position="839"/>
        <end position="876"/>
    </location>
</feature>
<keyword evidence="5" id="KW-0158">Chromosome</keyword>
<keyword evidence="9" id="KW-0539">Nucleus</keyword>
<reference evidence="12 13" key="1">
    <citation type="submission" date="2024-01" db="EMBL/GenBank/DDBJ databases">
        <title>The complete chloroplast genome sequence of Lithospermum erythrorhizon: insights into the phylogenetic relationship among Boraginaceae species and the maternal lineages of purple gromwells.</title>
        <authorList>
            <person name="Okada T."/>
            <person name="Watanabe K."/>
        </authorList>
    </citation>
    <scope>NUCLEOTIDE SEQUENCE [LARGE SCALE GENOMIC DNA]</scope>
</reference>
<evidence type="ECO:0000256" key="1">
    <source>
        <dbReference type="ARBA" id="ARBA00004123"/>
    </source>
</evidence>
<dbReference type="FunFam" id="3.40.50.300:FF:001301">
    <property type="entry name" value="Structural maintenance of chromosomes 5"/>
    <property type="match status" value="1"/>
</dbReference>
<dbReference type="PANTHER" id="PTHR45916">
    <property type="entry name" value="STRUCTURAL MAINTENANCE OF CHROMOSOMES PROTEIN 5"/>
    <property type="match status" value="1"/>
</dbReference>
<protein>
    <recommendedName>
        <fullName evidence="4">Structural maintenance of chromosomes protein 5</fullName>
    </recommendedName>
</protein>
<comment type="caution">
    <text evidence="12">The sequence shown here is derived from an EMBL/GenBank/DDBJ whole genome shotgun (WGS) entry which is preliminary data.</text>
</comment>
<dbReference type="Proteomes" id="UP001454036">
    <property type="component" value="Unassembled WGS sequence"/>
</dbReference>
<dbReference type="Gene3D" id="3.40.50.300">
    <property type="entry name" value="P-loop containing nucleotide triphosphate hydrolases"/>
    <property type="match status" value="2"/>
</dbReference>
<evidence type="ECO:0000256" key="8">
    <source>
        <dbReference type="ARBA" id="ARBA00023054"/>
    </source>
</evidence>
<feature type="coiled-coil region" evidence="10">
    <location>
        <begin position="744"/>
        <end position="771"/>
    </location>
</feature>
<evidence type="ECO:0000256" key="4">
    <source>
        <dbReference type="ARBA" id="ARBA00018687"/>
    </source>
</evidence>
<dbReference type="AlphaFoldDB" id="A0AAV3NPS3"/>
<evidence type="ECO:0000256" key="6">
    <source>
        <dbReference type="ARBA" id="ARBA00022741"/>
    </source>
</evidence>
<dbReference type="GO" id="GO:0005634">
    <property type="term" value="C:nucleus"/>
    <property type="evidence" value="ECO:0007669"/>
    <property type="project" value="UniProtKB-SubCell"/>
</dbReference>
<evidence type="ECO:0000256" key="3">
    <source>
        <dbReference type="ARBA" id="ARBA00010171"/>
    </source>
</evidence>
<dbReference type="GO" id="GO:0030915">
    <property type="term" value="C:Smc5-Smc6 complex"/>
    <property type="evidence" value="ECO:0007669"/>
    <property type="project" value="TreeGrafter"/>
</dbReference>
<dbReference type="GO" id="GO:0000724">
    <property type="term" value="P:double-strand break repair via homologous recombination"/>
    <property type="evidence" value="ECO:0007669"/>
    <property type="project" value="TreeGrafter"/>
</dbReference>